<name>A0A2S0K009_LYSSH</name>
<sequence>MRIFGLVCYFLMLFYGAELVVEELSIDQPTSSLEKRQHPLKEKVEDSTVCVYYPSYKVCKALSAK</sequence>
<protein>
    <submittedName>
        <fullName evidence="1">Uncharacterized protein</fullName>
    </submittedName>
</protein>
<gene>
    <name evidence="1" type="ORF">LS41612_10060</name>
</gene>
<evidence type="ECO:0000313" key="1">
    <source>
        <dbReference type="EMBL" id="AVK96584.1"/>
    </source>
</evidence>
<dbReference type="RefSeq" id="WP_024360994.1">
    <property type="nucleotide sequence ID" value="NZ_BJNS01000006.1"/>
</dbReference>
<dbReference type="Proteomes" id="UP000238825">
    <property type="component" value="Chromosome"/>
</dbReference>
<accession>A0A2S0K009</accession>
<organism evidence="1 2">
    <name type="scientific">Lysinibacillus sphaericus</name>
    <name type="common">Bacillus sphaericus</name>
    <dbReference type="NCBI Taxonomy" id="1421"/>
    <lineage>
        <taxon>Bacteria</taxon>
        <taxon>Bacillati</taxon>
        <taxon>Bacillota</taxon>
        <taxon>Bacilli</taxon>
        <taxon>Bacillales</taxon>
        <taxon>Bacillaceae</taxon>
        <taxon>Lysinibacillus</taxon>
    </lineage>
</organism>
<dbReference type="AlphaFoldDB" id="A0A2S0K009"/>
<dbReference type="EMBL" id="CP019980">
    <property type="protein sequence ID" value="AVK96584.1"/>
    <property type="molecule type" value="Genomic_DNA"/>
</dbReference>
<proteinExistence type="predicted"/>
<reference evidence="1 2" key="1">
    <citation type="submission" date="2017-03" db="EMBL/GenBank/DDBJ databases">
        <title>The whole genome sequencing and assembly of Lysinibacillus sphaericus DSM 28T strain.</title>
        <authorList>
            <person name="Lee Y.-J."/>
            <person name="Yi H."/>
            <person name="Bahn Y.-S."/>
            <person name="Kim J.F."/>
            <person name="Lee D.-W."/>
        </authorList>
    </citation>
    <scope>NUCLEOTIDE SEQUENCE [LARGE SCALE GENOMIC DNA]</scope>
    <source>
        <strain evidence="1 2">DSM 28</strain>
    </source>
</reference>
<evidence type="ECO:0000313" key="2">
    <source>
        <dbReference type="Proteomes" id="UP000238825"/>
    </source>
</evidence>
<dbReference type="GeneID" id="48276546"/>